<feature type="compositionally biased region" description="Low complexity" evidence="2">
    <location>
        <begin position="527"/>
        <end position="545"/>
    </location>
</feature>
<dbReference type="PANTHER" id="PTHR21646">
    <property type="entry name" value="UBIQUITIN CARBOXYL-TERMINAL HYDROLASE"/>
    <property type="match status" value="1"/>
</dbReference>
<dbReference type="PROSITE" id="PS50235">
    <property type="entry name" value="USP_3"/>
    <property type="match status" value="1"/>
</dbReference>
<feature type="compositionally biased region" description="Polar residues" evidence="2">
    <location>
        <begin position="877"/>
        <end position="895"/>
    </location>
</feature>
<dbReference type="InterPro" id="IPR036873">
    <property type="entry name" value="Rhodanese-like_dom_sf"/>
</dbReference>
<feature type="compositionally biased region" description="Basic and acidic residues" evidence="2">
    <location>
        <begin position="125"/>
        <end position="136"/>
    </location>
</feature>
<feature type="domain" description="USP" evidence="3">
    <location>
        <begin position="629"/>
        <end position="1029"/>
    </location>
</feature>
<dbReference type="InterPro" id="IPR001763">
    <property type="entry name" value="Rhodanese-like_dom"/>
</dbReference>
<dbReference type="SUPFAM" id="SSF54001">
    <property type="entry name" value="Cysteine proteinases"/>
    <property type="match status" value="1"/>
</dbReference>
<dbReference type="InterPro" id="IPR038765">
    <property type="entry name" value="Papain-like_cys_pep_sf"/>
</dbReference>
<name>A0A1E4SAE4_CYBJN</name>
<protein>
    <submittedName>
        <fullName evidence="4">Cysteine proteinase</fullName>
    </submittedName>
</protein>
<evidence type="ECO:0000259" key="3">
    <source>
        <dbReference type="PROSITE" id="PS50235"/>
    </source>
</evidence>
<dbReference type="Pfam" id="PF00581">
    <property type="entry name" value="Rhodanese"/>
    <property type="match status" value="1"/>
</dbReference>
<dbReference type="InterPro" id="IPR028889">
    <property type="entry name" value="USP"/>
</dbReference>
<dbReference type="STRING" id="983966.A0A1E4SAE4"/>
<proteinExistence type="inferred from homology"/>
<gene>
    <name evidence="4" type="ORF">CYBJADRAFT_165755</name>
</gene>
<feature type="region of interest" description="Disordered" evidence="2">
    <location>
        <begin position="873"/>
        <end position="905"/>
    </location>
</feature>
<feature type="region of interest" description="Disordered" evidence="2">
    <location>
        <begin position="179"/>
        <end position="198"/>
    </location>
</feature>
<dbReference type="GeneID" id="30988585"/>
<dbReference type="OrthoDB" id="292964at2759"/>
<evidence type="ECO:0000313" key="5">
    <source>
        <dbReference type="Proteomes" id="UP000094389"/>
    </source>
</evidence>
<feature type="region of interest" description="Disordered" evidence="2">
    <location>
        <begin position="125"/>
        <end position="168"/>
    </location>
</feature>
<accession>A0A1E4SAE4</accession>
<dbReference type="GO" id="GO:0016579">
    <property type="term" value="P:protein deubiquitination"/>
    <property type="evidence" value="ECO:0007669"/>
    <property type="project" value="InterPro"/>
</dbReference>
<dbReference type="InterPro" id="IPR001394">
    <property type="entry name" value="Peptidase_C19_UCH"/>
</dbReference>
<dbReference type="InterPro" id="IPR018200">
    <property type="entry name" value="USP_CS"/>
</dbReference>
<evidence type="ECO:0000256" key="1">
    <source>
        <dbReference type="ARBA" id="ARBA00009085"/>
    </source>
</evidence>
<sequence length="1030" mass="118423">MSLYTPEYSEELLSLVTELYSDEIKPHLNELRLLKMLDLMEMAQADFEQYKKSLIENSHIKCLKNYIVGLFLVFLVIPQSIQFQIKNKNYELFLSLKQLYERETHMSNVKLQVVDYIAYISERKQRQQQQEHEQAQSRKHRQASTSGLHGRTLSKDHRSSTMPAPLSTLDQDFSNLRVSEHNSSTTSQSDSAAVSINSGSTNSSIVEEVWSPPELQPKDQLKLADGYDVSLDSLVPELPAYPPPTPPRTRKHALSFPMDPEALLEDRRTPSPGPAASFAQNHIFQSKASRRESYNSVYAEDSYENVTIISPKQLYQSLLDTNIKTLIFDIRPSKKYQKKHIPYKNIINLDPVYVEQSEYYAQLEETARTSLSPAQFAQFHDMDKFDQVVYYSDGSTSLVSELDFLEMFDTLLKQRKIHPKLIEGGFESWTKFLSRENILNPDFKSNTPAAPLHPPPAPTDLSPRSTPQQQDQQQQVHLSKASSNLVSYLAPSGPAPPIPPPHLMTVKEQNEPAAPYPSQYYYTTTPYTRPAIPAPQPQRALVSAPPSLPVPSIPQYQQYQQHPQYQQQQQQQQQQQYQYQQQQQYQRYQPNYSNTIHQRQEQLKRQRINSACIPTIQRSSNVFVRLSITGLRNMGNTCYINSMIQCLFATSKFRDIFLNNQFEDFMNANFHKTKLSPSLSLLFKKMYLNGACSIVPSAFLKSCVHLRPDLKIPSEQQDTQEFLMFLLDHLHDELSNSNVVVNSYPDLMNHDYQGDEYEKWFETLVKQGLSPVTKYFQGQLQDSLECQNCGFKSTNYSTFYMLSLNIPKLSPHGRKLKKVNLEDCIRMFTQDELLTGDNSWNCPKCSKPKAPNSTSGDKERKHRHHRFLGSGFKLRGRSSSPAFGSNERTSTSPFTNGKGKTKKKPSQSIKSLRFVVLPPILIIHLSRFLFYDTSHKDTTVVTYPLILEIDHKGKTARYKLYGVVNHTGTLKSGHYTSIANKNLDHDLMKPDWYYFDDEVVKHTNHGSYNGTDQTHMSNSEVYVLFYERID</sequence>
<dbReference type="SUPFAM" id="SSF52821">
    <property type="entry name" value="Rhodanese/Cell cycle control phosphatase"/>
    <property type="match status" value="1"/>
</dbReference>
<evidence type="ECO:0000313" key="4">
    <source>
        <dbReference type="EMBL" id="ODV76479.1"/>
    </source>
</evidence>
<dbReference type="InterPro" id="IPR050185">
    <property type="entry name" value="Ub_carboxyl-term_hydrolase"/>
</dbReference>
<dbReference type="EMBL" id="KV453925">
    <property type="protein sequence ID" value="ODV76479.1"/>
    <property type="molecule type" value="Genomic_DNA"/>
</dbReference>
<feature type="non-terminal residue" evidence="4">
    <location>
        <position position="1030"/>
    </location>
</feature>
<dbReference type="Gene3D" id="3.90.70.10">
    <property type="entry name" value="Cysteine proteinases"/>
    <property type="match status" value="1"/>
</dbReference>
<keyword evidence="5" id="KW-1185">Reference proteome</keyword>
<feature type="region of interest" description="Disordered" evidence="2">
    <location>
        <begin position="443"/>
        <end position="481"/>
    </location>
</feature>
<organism evidence="4 5">
    <name type="scientific">Cyberlindnera jadinii (strain ATCC 18201 / CBS 1600 / BCRC 20928 / JCM 3617 / NBRC 0987 / NRRL Y-1542)</name>
    <name type="common">Torula yeast</name>
    <name type="synonym">Candida utilis</name>
    <dbReference type="NCBI Taxonomy" id="983966"/>
    <lineage>
        <taxon>Eukaryota</taxon>
        <taxon>Fungi</taxon>
        <taxon>Dikarya</taxon>
        <taxon>Ascomycota</taxon>
        <taxon>Saccharomycotina</taxon>
        <taxon>Saccharomycetes</taxon>
        <taxon>Phaffomycetales</taxon>
        <taxon>Phaffomycetaceae</taxon>
        <taxon>Cyberlindnera</taxon>
    </lineage>
</organism>
<feature type="region of interest" description="Disordered" evidence="2">
    <location>
        <begin position="527"/>
        <end position="572"/>
    </location>
</feature>
<comment type="similarity">
    <text evidence="1">Belongs to the peptidase C19 family.</text>
</comment>
<dbReference type="RefSeq" id="XP_020073518.1">
    <property type="nucleotide sequence ID" value="XM_020214189.1"/>
</dbReference>
<dbReference type="CDD" id="cd02674">
    <property type="entry name" value="Peptidase_C19R"/>
    <property type="match status" value="1"/>
</dbReference>
<dbReference type="Gene3D" id="3.40.250.10">
    <property type="entry name" value="Rhodanese-like domain"/>
    <property type="match status" value="1"/>
</dbReference>
<dbReference type="Proteomes" id="UP000094389">
    <property type="component" value="Unassembled WGS sequence"/>
</dbReference>
<feature type="compositionally biased region" description="Low complexity" evidence="2">
    <location>
        <begin position="555"/>
        <end position="572"/>
    </location>
</feature>
<evidence type="ECO:0000256" key="2">
    <source>
        <dbReference type="SAM" id="MobiDB-lite"/>
    </source>
</evidence>
<dbReference type="OMA" id="NAWDCPK"/>
<reference evidence="4 5" key="1">
    <citation type="journal article" date="2016" name="Proc. Natl. Acad. Sci. U.S.A.">
        <title>Comparative genomics of biotechnologically important yeasts.</title>
        <authorList>
            <person name="Riley R."/>
            <person name="Haridas S."/>
            <person name="Wolfe K.H."/>
            <person name="Lopes M.R."/>
            <person name="Hittinger C.T."/>
            <person name="Goeker M."/>
            <person name="Salamov A.A."/>
            <person name="Wisecaver J.H."/>
            <person name="Long T.M."/>
            <person name="Calvey C.H."/>
            <person name="Aerts A.L."/>
            <person name="Barry K.W."/>
            <person name="Choi C."/>
            <person name="Clum A."/>
            <person name="Coughlan A.Y."/>
            <person name="Deshpande S."/>
            <person name="Douglass A.P."/>
            <person name="Hanson S.J."/>
            <person name="Klenk H.-P."/>
            <person name="LaButti K.M."/>
            <person name="Lapidus A."/>
            <person name="Lindquist E.A."/>
            <person name="Lipzen A.M."/>
            <person name="Meier-Kolthoff J.P."/>
            <person name="Ohm R.A."/>
            <person name="Otillar R.P."/>
            <person name="Pangilinan J.L."/>
            <person name="Peng Y."/>
            <person name="Rokas A."/>
            <person name="Rosa C.A."/>
            <person name="Scheuner C."/>
            <person name="Sibirny A.A."/>
            <person name="Slot J.C."/>
            <person name="Stielow J.B."/>
            <person name="Sun H."/>
            <person name="Kurtzman C.P."/>
            <person name="Blackwell M."/>
            <person name="Grigoriev I.V."/>
            <person name="Jeffries T.W."/>
        </authorList>
    </citation>
    <scope>NUCLEOTIDE SEQUENCE [LARGE SCALE GENOMIC DNA]</scope>
    <source>
        <strain evidence="5">ATCC 18201 / CBS 1600 / BCRC 20928 / JCM 3617 / NBRC 0987 / NRRL Y-1542</strain>
    </source>
</reference>
<dbReference type="GO" id="GO:0004843">
    <property type="term" value="F:cysteine-type deubiquitinase activity"/>
    <property type="evidence" value="ECO:0007669"/>
    <property type="project" value="InterPro"/>
</dbReference>
<dbReference type="Pfam" id="PF00443">
    <property type="entry name" value="UCH"/>
    <property type="match status" value="1"/>
</dbReference>
<dbReference type="AlphaFoldDB" id="A0A1E4SAE4"/>
<dbReference type="PROSITE" id="PS00972">
    <property type="entry name" value="USP_1"/>
    <property type="match status" value="1"/>
</dbReference>
<dbReference type="PROSITE" id="PS00973">
    <property type="entry name" value="USP_2"/>
    <property type="match status" value="1"/>
</dbReference>